<dbReference type="AlphaFoldDB" id="E6QLH0"/>
<proteinExistence type="predicted"/>
<evidence type="ECO:0000313" key="1">
    <source>
        <dbReference type="EMBL" id="CBI08090.1"/>
    </source>
</evidence>
<gene>
    <name evidence="1" type="ORF">CARN6_1521</name>
</gene>
<sequence>MAMAGDFSVTEASLRLPGAVALCEESVAQLLETVAEDIEVKRVAQPRAEQALRFALGRWLAGEFDDVSAQDGHYLRGADARLMAAQRAGTTG</sequence>
<organism evidence="1">
    <name type="scientific">mine drainage metagenome</name>
    <dbReference type="NCBI Taxonomy" id="410659"/>
    <lineage>
        <taxon>unclassified sequences</taxon>
        <taxon>metagenomes</taxon>
        <taxon>ecological metagenomes</taxon>
    </lineage>
</organism>
<name>E6QLH0_9ZZZZ</name>
<dbReference type="EMBL" id="CABQ01000183">
    <property type="protein sequence ID" value="CBI08090.1"/>
    <property type="molecule type" value="Genomic_DNA"/>
</dbReference>
<accession>E6QLH0</accession>
<comment type="caution">
    <text evidence="1">The sequence shown here is derived from an EMBL/GenBank/DDBJ whole genome shotgun (WGS) entry which is preliminary data.</text>
</comment>
<reference evidence="1" key="1">
    <citation type="submission" date="2009-10" db="EMBL/GenBank/DDBJ databases">
        <title>Diversity of trophic interactions inside an arsenic-rich microbial ecosystem.</title>
        <authorList>
            <person name="Bertin P.N."/>
            <person name="Heinrich-Salmeron A."/>
            <person name="Pelletier E."/>
            <person name="Goulhen-Chollet F."/>
            <person name="Arsene-Ploetze F."/>
            <person name="Gallien S."/>
            <person name="Calteau A."/>
            <person name="Vallenet D."/>
            <person name="Casiot C."/>
            <person name="Chane-Woon-Ming B."/>
            <person name="Giloteaux L."/>
            <person name="Barakat M."/>
            <person name="Bonnefoy V."/>
            <person name="Bruneel O."/>
            <person name="Chandler M."/>
            <person name="Cleiss J."/>
            <person name="Duran R."/>
            <person name="Elbaz-Poulichet F."/>
            <person name="Fonknechten N."/>
            <person name="Lauga B."/>
            <person name="Mornico D."/>
            <person name="Ortet P."/>
            <person name="Schaeffer C."/>
            <person name="Siguier P."/>
            <person name="Alexander Thil Smith A."/>
            <person name="Van Dorsselaer A."/>
            <person name="Weissenbach J."/>
            <person name="Medigue C."/>
            <person name="Le Paslier D."/>
        </authorList>
    </citation>
    <scope>NUCLEOTIDE SEQUENCE</scope>
</reference>
<protein>
    <submittedName>
        <fullName evidence="1">Uncharacterized protein</fullName>
    </submittedName>
</protein>